<gene>
    <name evidence="1" type="ORF">CAK95_07495</name>
</gene>
<dbReference type="EMBL" id="CP021112">
    <property type="protein sequence ID" value="ARP98941.1"/>
    <property type="molecule type" value="Genomic_DNA"/>
</dbReference>
<evidence type="ECO:0008006" key="3">
    <source>
        <dbReference type="Google" id="ProtNLM"/>
    </source>
</evidence>
<evidence type="ECO:0000313" key="2">
    <source>
        <dbReference type="Proteomes" id="UP000194137"/>
    </source>
</evidence>
<keyword evidence="2" id="KW-1185">Reference proteome</keyword>
<organism evidence="1 2">
    <name type="scientific">Pseudorhodoplanes sinuspersici</name>
    <dbReference type="NCBI Taxonomy" id="1235591"/>
    <lineage>
        <taxon>Bacteria</taxon>
        <taxon>Pseudomonadati</taxon>
        <taxon>Pseudomonadota</taxon>
        <taxon>Alphaproteobacteria</taxon>
        <taxon>Hyphomicrobiales</taxon>
        <taxon>Pseudorhodoplanes</taxon>
    </lineage>
</organism>
<sequence>MDREMNMNGNGFDIRLLGTSGIEDHHAHLLRLDYLDRCLFFSVGNDDRAVDAHCLRLMSAQAILIGAYDNGRMRASIEIVPDRDGRRGQATLIAEADYQSDELADAMLSRARDEAAKHGLGKLDFVGMTGTPQTIRNQMARFA</sequence>
<protein>
    <recommendedName>
        <fullName evidence="3">N-acetyltransferase domain-containing protein</fullName>
    </recommendedName>
</protein>
<reference evidence="1 2" key="1">
    <citation type="submission" date="2017-05" db="EMBL/GenBank/DDBJ databases">
        <title>Full genome sequence of Pseudorhodoplanes sinuspersici.</title>
        <authorList>
            <person name="Dastgheib S.M.M."/>
            <person name="Shavandi M."/>
            <person name="Tirandaz H."/>
        </authorList>
    </citation>
    <scope>NUCLEOTIDE SEQUENCE [LARGE SCALE GENOMIC DNA]</scope>
    <source>
        <strain evidence="1 2">RIPI110</strain>
    </source>
</reference>
<dbReference type="Proteomes" id="UP000194137">
    <property type="component" value="Chromosome"/>
</dbReference>
<evidence type="ECO:0000313" key="1">
    <source>
        <dbReference type="EMBL" id="ARP98941.1"/>
    </source>
</evidence>
<accession>A0A1W6ZNJ8</accession>
<name>A0A1W6ZNJ8_9HYPH</name>
<dbReference type="AlphaFoldDB" id="A0A1W6ZNJ8"/>
<proteinExistence type="predicted"/>
<dbReference type="KEGG" id="psin:CAK95_07495"/>